<evidence type="ECO:0000313" key="4">
    <source>
        <dbReference type="Proteomes" id="UP000322873"/>
    </source>
</evidence>
<dbReference type="VEuPathDB" id="FungiDB:MFRU_019g00920"/>
<organism evidence="3 4">
    <name type="scientific">Monilinia fructicola</name>
    <name type="common">Brown rot fungus</name>
    <name type="synonym">Ciboria fructicola</name>
    <dbReference type="NCBI Taxonomy" id="38448"/>
    <lineage>
        <taxon>Eukaryota</taxon>
        <taxon>Fungi</taxon>
        <taxon>Dikarya</taxon>
        <taxon>Ascomycota</taxon>
        <taxon>Pezizomycotina</taxon>
        <taxon>Leotiomycetes</taxon>
        <taxon>Helotiales</taxon>
        <taxon>Sclerotiniaceae</taxon>
        <taxon>Monilinia</taxon>
    </lineage>
</organism>
<keyword evidence="4" id="KW-1185">Reference proteome</keyword>
<dbReference type="AlphaFoldDB" id="A0A5M9JGJ7"/>
<comment type="caution">
    <text evidence="3">The sequence shown here is derived from an EMBL/GenBank/DDBJ whole genome shotgun (WGS) entry which is preliminary data.</text>
</comment>
<reference evidence="3 4" key="1">
    <citation type="submission" date="2019-06" db="EMBL/GenBank/DDBJ databases">
        <title>Genome Sequence of the Brown Rot Fungal Pathogen Monilinia fructicola.</title>
        <authorList>
            <person name="De Miccolis Angelini R.M."/>
            <person name="Landi L."/>
            <person name="Abate D."/>
            <person name="Pollastro S."/>
            <person name="Romanazzi G."/>
            <person name="Faretra F."/>
        </authorList>
    </citation>
    <scope>NUCLEOTIDE SEQUENCE [LARGE SCALE GENOMIC DNA]</scope>
    <source>
        <strain evidence="3 4">Mfrc123</strain>
    </source>
</reference>
<feature type="transmembrane region" description="Helical" evidence="1">
    <location>
        <begin position="12"/>
        <end position="31"/>
    </location>
</feature>
<sequence>MISTMIHKQWGTLLVGAAFARATTYVVFYLAPPTSVFPGRPPTEIITSFCLMAGGLIFMASSKDTVKSIEFNDLDAMFVFTVSMGLITFLMAWIILVIAIKGWATREDKRWSKGTGYAIEGNV</sequence>
<dbReference type="InterPro" id="IPR018827">
    <property type="entry name" value="YTP1_C"/>
</dbReference>
<feature type="transmembrane region" description="Helical" evidence="1">
    <location>
        <begin position="74"/>
        <end position="100"/>
    </location>
</feature>
<dbReference type="PANTHER" id="PTHR31685">
    <property type="entry name" value="INTEGRAL MEMBRANE PROTEIN (AFU_ORTHOLOGUE AFUA_6G12730)-RELATED"/>
    <property type="match status" value="1"/>
</dbReference>
<protein>
    <recommendedName>
        <fullName evidence="2">Protein YTP1-like C-terminal domain-containing protein</fullName>
    </recommendedName>
</protein>
<feature type="transmembrane region" description="Helical" evidence="1">
    <location>
        <begin position="43"/>
        <end position="62"/>
    </location>
</feature>
<gene>
    <name evidence="3" type="ORF">EYC84_008855</name>
</gene>
<evidence type="ECO:0000256" key="1">
    <source>
        <dbReference type="SAM" id="Phobius"/>
    </source>
</evidence>
<feature type="domain" description="Protein YTP1-like C-terminal" evidence="2">
    <location>
        <begin position="1"/>
        <end position="102"/>
    </location>
</feature>
<keyword evidence="1" id="KW-0472">Membrane</keyword>
<evidence type="ECO:0000259" key="2">
    <source>
        <dbReference type="Pfam" id="PF10355"/>
    </source>
</evidence>
<dbReference type="Proteomes" id="UP000322873">
    <property type="component" value="Unassembled WGS sequence"/>
</dbReference>
<proteinExistence type="predicted"/>
<keyword evidence="1" id="KW-0812">Transmembrane</keyword>
<keyword evidence="1" id="KW-1133">Transmembrane helix</keyword>
<accession>A0A5M9JGJ7</accession>
<name>A0A5M9JGJ7_MONFR</name>
<dbReference type="PANTHER" id="PTHR31685:SF3">
    <property type="entry name" value="INTEGRAL MEMBRANE PROTEIN (AFU_ORTHOLOGUE AFUA_6G12730)"/>
    <property type="match status" value="1"/>
</dbReference>
<evidence type="ECO:0000313" key="3">
    <source>
        <dbReference type="EMBL" id="KAA8566255.1"/>
    </source>
</evidence>
<dbReference type="Pfam" id="PF10355">
    <property type="entry name" value="Ytp1"/>
    <property type="match status" value="1"/>
</dbReference>
<dbReference type="EMBL" id="VICG01000012">
    <property type="protein sequence ID" value="KAA8566255.1"/>
    <property type="molecule type" value="Genomic_DNA"/>
</dbReference>